<dbReference type="InterPro" id="IPR050776">
    <property type="entry name" value="Ank_Repeat/CDKN_Inhibitor"/>
</dbReference>
<organism evidence="5 6">
    <name type="scientific">Gonapodya prolifera (strain JEL478)</name>
    <name type="common">Monoblepharis prolifera</name>
    <dbReference type="NCBI Taxonomy" id="1344416"/>
    <lineage>
        <taxon>Eukaryota</taxon>
        <taxon>Fungi</taxon>
        <taxon>Fungi incertae sedis</taxon>
        <taxon>Chytridiomycota</taxon>
        <taxon>Chytridiomycota incertae sedis</taxon>
        <taxon>Monoblepharidomycetes</taxon>
        <taxon>Monoblepharidales</taxon>
        <taxon>Gonapodyaceae</taxon>
        <taxon>Gonapodya</taxon>
    </lineage>
</organism>
<feature type="region of interest" description="Disordered" evidence="4">
    <location>
        <begin position="26"/>
        <end position="87"/>
    </location>
</feature>
<dbReference type="Pfam" id="PF12796">
    <property type="entry name" value="Ank_2"/>
    <property type="match status" value="1"/>
</dbReference>
<proteinExistence type="predicted"/>
<keyword evidence="6" id="KW-1185">Reference proteome</keyword>
<dbReference type="Gene3D" id="1.25.40.20">
    <property type="entry name" value="Ankyrin repeat-containing domain"/>
    <property type="match status" value="1"/>
</dbReference>
<feature type="compositionally biased region" description="Polar residues" evidence="4">
    <location>
        <begin position="59"/>
        <end position="87"/>
    </location>
</feature>
<dbReference type="SUPFAM" id="SSF48403">
    <property type="entry name" value="Ankyrin repeat"/>
    <property type="match status" value="1"/>
</dbReference>
<keyword evidence="2 3" id="KW-0040">ANK repeat</keyword>
<dbReference type="EMBL" id="KQ965786">
    <property type="protein sequence ID" value="KXS12666.1"/>
    <property type="molecule type" value="Genomic_DNA"/>
</dbReference>
<dbReference type="PANTHER" id="PTHR24201:SF15">
    <property type="entry name" value="ANKYRIN REPEAT DOMAIN-CONTAINING PROTEIN 66"/>
    <property type="match status" value="1"/>
</dbReference>
<evidence type="ECO:0000256" key="2">
    <source>
        <dbReference type="ARBA" id="ARBA00023043"/>
    </source>
</evidence>
<sequence length="217" mass="23229">MSFLNRFLLPQLAKSDQSPVDVALDRNRSASPVSSSVPSITVTVDEQSEDEDGGEDTGASNRAIATSKNLLSPSGHQRKGGSNWTMSTTTRIAKKSKSWSYLSATSFIDLTATSARMGGSNGFIVDLKKLNSLHRATYEGDAERILGMLIKGKKDVNKLDRFHLCTATAIAATMGSMAALEVLLAKRPNINLVDSAGRTPLILASIEGHHAVVKLLM</sequence>
<evidence type="ECO:0000256" key="1">
    <source>
        <dbReference type="ARBA" id="ARBA00022737"/>
    </source>
</evidence>
<dbReference type="OrthoDB" id="2118296at2759"/>
<dbReference type="InterPro" id="IPR002110">
    <property type="entry name" value="Ankyrin_rpt"/>
</dbReference>
<feature type="repeat" description="ANK" evidence="3">
    <location>
        <begin position="196"/>
        <end position="217"/>
    </location>
</feature>
<reference evidence="5 6" key="1">
    <citation type="journal article" date="2015" name="Genome Biol. Evol.">
        <title>Phylogenomic analyses indicate that early fungi evolved digesting cell walls of algal ancestors of land plants.</title>
        <authorList>
            <person name="Chang Y."/>
            <person name="Wang S."/>
            <person name="Sekimoto S."/>
            <person name="Aerts A.L."/>
            <person name="Choi C."/>
            <person name="Clum A."/>
            <person name="LaButti K.M."/>
            <person name="Lindquist E.A."/>
            <person name="Yee Ngan C."/>
            <person name="Ohm R.A."/>
            <person name="Salamov A.A."/>
            <person name="Grigoriev I.V."/>
            <person name="Spatafora J.W."/>
            <person name="Berbee M.L."/>
        </authorList>
    </citation>
    <scope>NUCLEOTIDE SEQUENCE [LARGE SCALE GENOMIC DNA]</scope>
    <source>
        <strain evidence="5 6">JEL478</strain>
    </source>
</reference>
<keyword evidence="1" id="KW-0677">Repeat</keyword>
<dbReference type="PANTHER" id="PTHR24201">
    <property type="entry name" value="ANK_REP_REGION DOMAIN-CONTAINING PROTEIN"/>
    <property type="match status" value="1"/>
</dbReference>
<feature type="compositionally biased region" description="Acidic residues" evidence="4">
    <location>
        <begin position="46"/>
        <end position="55"/>
    </location>
</feature>
<dbReference type="Proteomes" id="UP000070544">
    <property type="component" value="Unassembled WGS sequence"/>
</dbReference>
<evidence type="ECO:0000256" key="4">
    <source>
        <dbReference type="SAM" id="MobiDB-lite"/>
    </source>
</evidence>
<protein>
    <submittedName>
        <fullName evidence="5">Uncharacterized protein</fullName>
    </submittedName>
</protein>
<dbReference type="InterPro" id="IPR036770">
    <property type="entry name" value="Ankyrin_rpt-contain_sf"/>
</dbReference>
<feature type="compositionally biased region" description="Low complexity" evidence="4">
    <location>
        <begin position="29"/>
        <end position="44"/>
    </location>
</feature>
<gene>
    <name evidence="5" type="ORF">M427DRAFT_137181</name>
</gene>
<dbReference type="PROSITE" id="PS50088">
    <property type="entry name" value="ANK_REPEAT"/>
    <property type="match status" value="1"/>
</dbReference>
<evidence type="ECO:0000256" key="3">
    <source>
        <dbReference type="PROSITE-ProRule" id="PRU00023"/>
    </source>
</evidence>
<dbReference type="PROSITE" id="PS50297">
    <property type="entry name" value="ANK_REP_REGION"/>
    <property type="match status" value="1"/>
</dbReference>
<accession>A0A139A768</accession>
<name>A0A139A768_GONPJ</name>
<evidence type="ECO:0000313" key="6">
    <source>
        <dbReference type="Proteomes" id="UP000070544"/>
    </source>
</evidence>
<dbReference type="AlphaFoldDB" id="A0A139A768"/>
<evidence type="ECO:0000313" key="5">
    <source>
        <dbReference type="EMBL" id="KXS12666.1"/>
    </source>
</evidence>